<dbReference type="VEuPathDB" id="TrichDB:TVAGG3_0507390"/>
<dbReference type="InParanoid" id="A2E3S4"/>
<feature type="domain" description="Sulfatase N-terminal" evidence="6">
    <location>
        <begin position="75"/>
        <end position="359"/>
    </location>
</feature>
<dbReference type="PANTHER" id="PTHR47371:SF3">
    <property type="entry name" value="PHOSPHOGLYCEROL TRANSFERASE I"/>
    <property type="match status" value="1"/>
</dbReference>
<evidence type="ECO:0000313" key="8">
    <source>
        <dbReference type="Proteomes" id="UP000001542"/>
    </source>
</evidence>
<evidence type="ECO:0000259" key="6">
    <source>
        <dbReference type="Pfam" id="PF00884"/>
    </source>
</evidence>
<comment type="subcellular location">
    <subcellularLocation>
        <location evidence="1">Cell membrane</location>
        <topology evidence="1">Multi-pass membrane protein</topology>
    </subcellularLocation>
</comment>
<keyword evidence="4" id="KW-1133">Transmembrane helix</keyword>
<dbReference type="InterPro" id="IPR050448">
    <property type="entry name" value="OpgB/LTA_synthase_biosynth"/>
</dbReference>
<evidence type="ECO:0000256" key="3">
    <source>
        <dbReference type="ARBA" id="ARBA00022692"/>
    </source>
</evidence>
<proteinExistence type="predicted"/>
<keyword evidence="2" id="KW-1003">Cell membrane</keyword>
<dbReference type="GO" id="GO:0005886">
    <property type="term" value="C:plasma membrane"/>
    <property type="evidence" value="ECO:0007669"/>
    <property type="project" value="UniProtKB-SubCell"/>
</dbReference>
<reference evidence="7" key="2">
    <citation type="journal article" date="2007" name="Science">
        <title>Draft genome sequence of the sexually transmitted pathogen Trichomonas vaginalis.</title>
        <authorList>
            <person name="Carlton J.M."/>
            <person name="Hirt R.P."/>
            <person name="Silva J.C."/>
            <person name="Delcher A.L."/>
            <person name="Schatz M."/>
            <person name="Zhao Q."/>
            <person name="Wortman J.R."/>
            <person name="Bidwell S.L."/>
            <person name="Alsmark U.C.M."/>
            <person name="Besteiro S."/>
            <person name="Sicheritz-Ponten T."/>
            <person name="Noel C.J."/>
            <person name="Dacks J.B."/>
            <person name="Foster P.G."/>
            <person name="Simillion C."/>
            <person name="Van de Peer Y."/>
            <person name="Miranda-Saavedra D."/>
            <person name="Barton G.J."/>
            <person name="Westrop G.D."/>
            <person name="Mueller S."/>
            <person name="Dessi D."/>
            <person name="Fiori P.L."/>
            <person name="Ren Q."/>
            <person name="Paulsen I."/>
            <person name="Zhang H."/>
            <person name="Bastida-Corcuera F.D."/>
            <person name="Simoes-Barbosa A."/>
            <person name="Brown M.T."/>
            <person name="Hayes R.D."/>
            <person name="Mukherjee M."/>
            <person name="Okumura C.Y."/>
            <person name="Schneider R."/>
            <person name="Smith A.J."/>
            <person name="Vanacova S."/>
            <person name="Villalvazo M."/>
            <person name="Haas B.J."/>
            <person name="Pertea M."/>
            <person name="Feldblyum T.V."/>
            <person name="Utterback T.R."/>
            <person name="Shu C.L."/>
            <person name="Osoegawa K."/>
            <person name="de Jong P.J."/>
            <person name="Hrdy I."/>
            <person name="Horvathova L."/>
            <person name="Zubacova Z."/>
            <person name="Dolezal P."/>
            <person name="Malik S.B."/>
            <person name="Logsdon J.M. Jr."/>
            <person name="Henze K."/>
            <person name="Gupta A."/>
            <person name="Wang C.C."/>
            <person name="Dunne R.L."/>
            <person name="Upcroft J.A."/>
            <person name="Upcroft P."/>
            <person name="White O."/>
            <person name="Salzberg S.L."/>
            <person name="Tang P."/>
            <person name="Chiu C.-H."/>
            <person name="Lee Y.-S."/>
            <person name="Embley T.M."/>
            <person name="Coombs G.H."/>
            <person name="Mottram J.C."/>
            <person name="Tachezy J."/>
            <person name="Fraser-Liggett C.M."/>
            <person name="Johnson P.J."/>
        </authorList>
    </citation>
    <scope>NUCLEOTIDE SEQUENCE [LARGE SCALE GENOMIC DNA]</scope>
    <source>
        <strain evidence="7">G3</strain>
    </source>
</reference>
<dbReference type="Proteomes" id="UP000001542">
    <property type="component" value="Unassembled WGS sequence"/>
</dbReference>
<dbReference type="GO" id="GO:0016740">
    <property type="term" value="F:transferase activity"/>
    <property type="evidence" value="ECO:0000318"/>
    <property type="project" value="GO_Central"/>
</dbReference>
<organism evidence="7 8">
    <name type="scientific">Trichomonas vaginalis (strain ATCC PRA-98 / G3)</name>
    <dbReference type="NCBI Taxonomy" id="412133"/>
    <lineage>
        <taxon>Eukaryota</taxon>
        <taxon>Metamonada</taxon>
        <taxon>Parabasalia</taxon>
        <taxon>Trichomonadida</taxon>
        <taxon>Trichomonadidae</taxon>
        <taxon>Trichomonas</taxon>
    </lineage>
</organism>
<dbReference type="InterPro" id="IPR017850">
    <property type="entry name" value="Alkaline_phosphatase_core_sf"/>
</dbReference>
<protein>
    <recommendedName>
        <fullName evidence="6">Sulfatase N-terminal domain-containing protein</fullName>
    </recommendedName>
</protein>
<dbReference type="GO" id="GO:0016020">
    <property type="term" value="C:membrane"/>
    <property type="evidence" value="ECO:0000318"/>
    <property type="project" value="GO_Central"/>
</dbReference>
<gene>
    <name evidence="7" type="ORF">TVAG_117340</name>
</gene>
<dbReference type="InterPro" id="IPR000917">
    <property type="entry name" value="Sulfatase_N"/>
</dbReference>
<dbReference type="RefSeq" id="XP_001324935.1">
    <property type="nucleotide sequence ID" value="XM_001324900.1"/>
</dbReference>
<dbReference type="SUPFAM" id="SSF53649">
    <property type="entry name" value="Alkaline phosphatase-like"/>
    <property type="match status" value="1"/>
</dbReference>
<dbReference type="AlphaFoldDB" id="A2E3S4"/>
<keyword evidence="8" id="KW-1185">Reference proteome</keyword>
<dbReference type="SMR" id="A2E3S4"/>
<dbReference type="Pfam" id="PF00884">
    <property type="entry name" value="Sulfatase"/>
    <property type="match status" value="1"/>
</dbReference>
<evidence type="ECO:0000313" key="7">
    <source>
        <dbReference type="EMBL" id="EAY12712.1"/>
    </source>
</evidence>
<dbReference type="VEuPathDB" id="TrichDB:TVAG_117340"/>
<dbReference type="CDD" id="cd16015">
    <property type="entry name" value="LTA_synthase"/>
    <property type="match status" value="1"/>
</dbReference>
<name>A2E3S4_TRIV3</name>
<evidence type="ECO:0000256" key="2">
    <source>
        <dbReference type="ARBA" id="ARBA00022475"/>
    </source>
</evidence>
<evidence type="ECO:0000256" key="5">
    <source>
        <dbReference type="ARBA" id="ARBA00023136"/>
    </source>
</evidence>
<dbReference type="Gene3D" id="3.40.720.10">
    <property type="entry name" value="Alkaline Phosphatase, subunit A"/>
    <property type="match status" value="1"/>
</dbReference>
<keyword evidence="5" id="KW-0472">Membrane</keyword>
<reference evidence="7" key="1">
    <citation type="submission" date="2006-10" db="EMBL/GenBank/DDBJ databases">
        <authorList>
            <person name="Amadeo P."/>
            <person name="Zhao Q."/>
            <person name="Wortman J."/>
            <person name="Fraser-Liggett C."/>
            <person name="Carlton J."/>
        </authorList>
    </citation>
    <scope>NUCLEOTIDE SEQUENCE</scope>
    <source>
        <strain evidence="7">G3</strain>
    </source>
</reference>
<keyword evidence="3" id="KW-0812">Transmembrane</keyword>
<evidence type="ECO:0000256" key="1">
    <source>
        <dbReference type="ARBA" id="ARBA00004651"/>
    </source>
</evidence>
<dbReference type="EMBL" id="DS113297">
    <property type="protein sequence ID" value="EAY12712.1"/>
    <property type="molecule type" value="Genomic_DNA"/>
</dbReference>
<accession>A2E3S4</accession>
<dbReference type="PANTHER" id="PTHR47371">
    <property type="entry name" value="LIPOTEICHOIC ACID SYNTHASE"/>
    <property type="match status" value="1"/>
</dbReference>
<dbReference type="KEGG" id="tva:4770680"/>
<evidence type="ECO:0000256" key="4">
    <source>
        <dbReference type="ARBA" id="ARBA00022989"/>
    </source>
</evidence>
<sequence length="432" mass="49948">MVVFFNLTEYYYKIGHSKKVHHLSFRMLPLPYIASAICFYCMIVRPVPEADPNSLIFDHIIIPNTTLLSFPKKKKNIIYISLESLDTVVFHEKYGGCFDREIIPFMEDLALDKNNVHFSHLKSPNLGGMSIPPRLDFTLASAFGALCGVPYMGKNDRREHTDGFLNHFTCLSDILKEEGYITSATFGTGIGDFGYGHIFDFHQFQRIFSNRDIRRTSQWLEDKYTYEFFKNELKYLSSLNQSFMAFMCTLDTHEPGHICDLCPDTKSDAATRSIECADRQLKNFLDWAKNQRWYNNTVFLIYGDHISRDKNYKRMAKAHNYVKKSYNVILNSEMKTNRTHKRLFTVFDLLPTVLNAAGVKIKGNQLGMGVSLFSDLPTGLEKYEEKFEKSFNQISFWYDTVINHKSINCELDVPCISLSDYSLDTTYANFTA</sequence>